<dbReference type="AlphaFoldDB" id="A0A2X2HYF0"/>
<feature type="domain" description="Nudix hydrolase" evidence="3">
    <location>
        <begin position="74"/>
        <end position="204"/>
    </location>
</feature>
<keyword evidence="4" id="KW-0548">Nucleotidyltransferase</keyword>
<dbReference type="RefSeq" id="WP_000782641.1">
    <property type="nucleotide sequence ID" value="NZ_UAUR01000003.1"/>
</dbReference>
<dbReference type="InterPro" id="IPR059176">
    <property type="entry name" value="UDP-X_N"/>
</dbReference>
<dbReference type="SUPFAM" id="SSF55811">
    <property type="entry name" value="Nudix"/>
    <property type="match status" value="1"/>
</dbReference>
<dbReference type="Gene3D" id="6.10.250.1120">
    <property type="match status" value="1"/>
</dbReference>
<dbReference type="Pfam" id="PF12535">
    <property type="entry name" value="Nudix_N"/>
    <property type="match status" value="1"/>
</dbReference>
<keyword evidence="2" id="KW-0378">Hydrolase</keyword>
<evidence type="ECO:0000256" key="2">
    <source>
        <dbReference type="ARBA" id="ARBA00022801"/>
    </source>
</evidence>
<dbReference type="EMBL" id="UAUR01000003">
    <property type="protein sequence ID" value="SPZ71366.1"/>
    <property type="molecule type" value="Genomic_DNA"/>
</dbReference>
<dbReference type="GO" id="GO:0016787">
    <property type="term" value="F:hydrolase activity"/>
    <property type="evidence" value="ECO:0007669"/>
    <property type="project" value="UniProtKB-KW"/>
</dbReference>
<dbReference type="InterPro" id="IPR020476">
    <property type="entry name" value="Nudix_hydrolase"/>
</dbReference>
<evidence type="ECO:0000259" key="3">
    <source>
        <dbReference type="PROSITE" id="PS51462"/>
    </source>
</evidence>
<dbReference type="Proteomes" id="UP000251799">
    <property type="component" value="Unassembled WGS sequence"/>
</dbReference>
<name>A0A2X2HYF0_SHIBO</name>
<dbReference type="Pfam" id="PF00293">
    <property type="entry name" value="NUDIX"/>
    <property type="match status" value="1"/>
</dbReference>
<gene>
    <name evidence="4" type="ORF">NCTC8576_00944</name>
</gene>
<organism evidence="4 5">
    <name type="scientific">Shigella boydii</name>
    <dbReference type="NCBI Taxonomy" id="621"/>
    <lineage>
        <taxon>Bacteria</taxon>
        <taxon>Pseudomonadati</taxon>
        <taxon>Pseudomonadota</taxon>
        <taxon>Gammaproteobacteria</taxon>
        <taxon>Enterobacterales</taxon>
        <taxon>Enterobacteriaceae</taxon>
        <taxon>Shigella</taxon>
    </lineage>
</organism>
<evidence type="ECO:0000313" key="4">
    <source>
        <dbReference type="EMBL" id="SPZ71366.1"/>
    </source>
</evidence>
<dbReference type="PANTHER" id="PTHR43046">
    <property type="entry name" value="GDP-MANNOSE MANNOSYL HYDROLASE"/>
    <property type="match status" value="1"/>
</dbReference>
<dbReference type="PROSITE" id="PS51462">
    <property type="entry name" value="NUDIX"/>
    <property type="match status" value="1"/>
</dbReference>
<dbReference type="GO" id="GO:0016779">
    <property type="term" value="F:nucleotidyltransferase activity"/>
    <property type="evidence" value="ECO:0007669"/>
    <property type="project" value="UniProtKB-KW"/>
</dbReference>
<accession>A0A2X2HYF0</accession>
<sequence length="212" mass="23945">MKMKNMSEVLTQEKLIFVAQRLKALAQSGLTYSKDVFDKERYEALREIAAGLLSSQFDISRNDLFHVSETGYATPKTDVRAFILRNNRILMVKEAADGLWSLPGGWADVGDTPSEAVRREVEEETGLKVRVTKLLGVWDRNLHGHPPLPWHVYKLIFLCEEVGGSLSISHESLDADFFDVNDLPELSLSRIVPEQIAVSLRVAKGDEKTWFD</sequence>
<protein>
    <submittedName>
        <fullName evidence="4">Bifunctional nicotinamide mononucleotide adenylyltransferase/ADP-ribose pyrophosphatase</fullName>
    </submittedName>
</protein>
<evidence type="ECO:0000313" key="5">
    <source>
        <dbReference type="Proteomes" id="UP000251799"/>
    </source>
</evidence>
<dbReference type="InterPro" id="IPR015797">
    <property type="entry name" value="NUDIX_hydrolase-like_dom_sf"/>
</dbReference>
<proteinExistence type="predicted"/>
<dbReference type="PRINTS" id="PR00502">
    <property type="entry name" value="NUDIXFAMILY"/>
</dbReference>
<dbReference type="InterPro" id="IPR000086">
    <property type="entry name" value="NUDIX_hydrolase_dom"/>
</dbReference>
<evidence type="ECO:0000256" key="1">
    <source>
        <dbReference type="ARBA" id="ARBA00001946"/>
    </source>
</evidence>
<reference evidence="4 5" key="1">
    <citation type="submission" date="2018-06" db="EMBL/GenBank/DDBJ databases">
        <authorList>
            <consortium name="Pathogen Informatics"/>
            <person name="Doyle S."/>
        </authorList>
    </citation>
    <scope>NUCLEOTIDE SEQUENCE [LARGE SCALE GENOMIC DNA]</scope>
    <source>
        <strain evidence="4 5">NCTC8576</strain>
    </source>
</reference>
<comment type="cofactor">
    <cofactor evidence="1">
        <name>Mg(2+)</name>
        <dbReference type="ChEBI" id="CHEBI:18420"/>
    </cofactor>
</comment>
<keyword evidence="4" id="KW-0808">Transferase</keyword>
<dbReference type="PANTHER" id="PTHR43046:SF16">
    <property type="entry name" value="ADP-RIBOSE PYROPHOSPHATASE YJHB-RELATED"/>
    <property type="match status" value="1"/>
</dbReference>
<dbReference type="Gene3D" id="3.90.79.10">
    <property type="entry name" value="Nucleoside Triphosphate Pyrophosphohydrolase"/>
    <property type="match status" value="1"/>
</dbReference>